<evidence type="ECO:0000313" key="1">
    <source>
        <dbReference type="EMBL" id="MPM78811.1"/>
    </source>
</evidence>
<gene>
    <name evidence="1" type="ORF">SDC9_125826</name>
</gene>
<name>A0A645CPH6_9ZZZZ</name>
<dbReference type="EMBL" id="VSSQ01028915">
    <property type="protein sequence ID" value="MPM78811.1"/>
    <property type="molecule type" value="Genomic_DNA"/>
</dbReference>
<comment type="caution">
    <text evidence="1">The sequence shown here is derived from an EMBL/GenBank/DDBJ whole genome shotgun (WGS) entry which is preliminary data.</text>
</comment>
<organism evidence="1">
    <name type="scientific">bioreactor metagenome</name>
    <dbReference type="NCBI Taxonomy" id="1076179"/>
    <lineage>
        <taxon>unclassified sequences</taxon>
        <taxon>metagenomes</taxon>
        <taxon>ecological metagenomes</taxon>
    </lineage>
</organism>
<reference evidence="1" key="1">
    <citation type="submission" date="2019-08" db="EMBL/GenBank/DDBJ databases">
        <authorList>
            <person name="Kucharzyk K."/>
            <person name="Murdoch R.W."/>
            <person name="Higgins S."/>
            <person name="Loffler F."/>
        </authorList>
    </citation>
    <scope>NUCLEOTIDE SEQUENCE</scope>
</reference>
<dbReference type="AlphaFoldDB" id="A0A645CPH6"/>
<proteinExistence type="predicted"/>
<accession>A0A645CPH6</accession>
<sequence>MLPAELGEGGDDIQVLGNHLFAAGIQPPAPDFPIVTQNKLVHRTALAHVIIIVYIVEGDNQGLFPLGQHQLVAHHARLAVFAGYLRPYGVNVHQHIVVFIEGF</sequence>
<protein>
    <submittedName>
        <fullName evidence="1">Uncharacterized protein</fullName>
    </submittedName>
</protein>